<sequence>MSATPLLTLSLSPVDGPRPETTRRITRGVARLMVDLGHAPLVEVALPNGRRADVMALGPRGEIVICEVKSSLEDYRCDRKWGDYAPFCDRFYFAVSTGFPHTVLPDEVGLIVADDFGGAILRDSGPQPLAPARRKALTIAFARLAAFRRPF</sequence>
<organism evidence="2 3">
    <name type="scientific">Brevundimonas halotolerans</name>
    <dbReference type="NCBI Taxonomy" id="69670"/>
    <lineage>
        <taxon>Bacteria</taxon>
        <taxon>Pseudomonadati</taxon>
        <taxon>Pseudomonadota</taxon>
        <taxon>Alphaproteobacteria</taxon>
        <taxon>Caulobacterales</taxon>
        <taxon>Caulobacteraceae</taxon>
        <taxon>Brevundimonas</taxon>
    </lineage>
</organism>
<reference evidence="2 3" key="1">
    <citation type="submission" date="2020-08" db="EMBL/GenBank/DDBJ databases">
        <title>Genomic Encyclopedia of Type Strains, Phase IV (KMG-IV): sequencing the most valuable type-strain genomes for metagenomic binning, comparative biology and taxonomic classification.</title>
        <authorList>
            <person name="Goeker M."/>
        </authorList>
    </citation>
    <scope>NUCLEOTIDE SEQUENCE [LARGE SCALE GENOMIC DNA]</scope>
    <source>
        <strain evidence="2 3">DSM 24448</strain>
    </source>
</reference>
<dbReference type="Proteomes" id="UP000548978">
    <property type="component" value="Unassembled WGS sequence"/>
</dbReference>
<dbReference type="RefSeq" id="WP_123288166.1">
    <property type="nucleotide sequence ID" value="NZ_JACIJB010000003.1"/>
</dbReference>
<evidence type="ECO:0000313" key="3">
    <source>
        <dbReference type="Proteomes" id="UP000548978"/>
    </source>
</evidence>
<evidence type="ECO:0000313" key="2">
    <source>
        <dbReference type="EMBL" id="MBB5660341.1"/>
    </source>
</evidence>
<accession>A0A7W9A2P3</accession>
<dbReference type="InterPro" id="IPR009394">
    <property type="entry name" value="MmcB-like"/>
</dbReference>
<dbReference type="EMBL" id="JACIJB010000003">
    <property type="protein sequence ID" value="MBB5660341.1"/>
    <property type="molecule type" value="Genomic_DNA"/>
</dbReference>
<dbReference type="PIRSF" id="PIRSF031796">
    <property type="entry name" value="UPC031796"/>
    <property type="match status" value="1"/>
</dbReference>
<protein>
    <recommendedName>
        <fullName evidence="4">DNA repair protein MmcB-related protein</fullName>
    </recommendedName>
</protein>
<name>A0A7W9A2P3_9CAUL</name>
<dbReference type="AlphaFoldDB" id="A0A7W9A2P3"/>
<dbReference type="Pfam" id="PF06319">
    <property type="entry name" value="MmcB-like"/>
    <property type="match status" value="1"/>
</dbReference>
<gene>
    <name evidence="2" type="ORF">FHS65_001086</name>
</gene>
<evidence type="ECO:0000256" key="1">
    <source>
        <dbReference type="SAM" id="MobiDB-lite"/>
    </source>
</evidence>
<feature type="region of interest" description="Disordered" evidence="1">
    <location>
        <begin position="1"/>
        <end position="20"/>
    </location>
</feature>
<comment type="caution">
    <text evidence="2">The sequence shown here is derived from an EMBL/GenBank/DDBJ whole genome shotgun (WGS) entry which is preliminary data.</text>
</comment>
<dbReference type="OrthoDB" id="5194526at2"/>
<evidence type="ECO:0008006" key="4">
    <source>
        <dbReference type="Google" id="ProtNLM"/>
    </source>
</evidence>
<proteinExistence type="predicted"/>
<feature type="compositionally biased region" description="Low complexity" evidence="1">
    <location>
        <begin position="1"/>
        <end position="13"/>
    </location>
</feature>
<keyword evidence="3" id="KW-1185">Reference proteome</keyword>